<gene>
    <name evidence="3" type="ORF">LZC94_02395</name>
</gene>
<dbReference type="SUPFAM" id="SSF55961">
    <property type="entry name" value="Bet v1-like"/>
    <property type="match status" value="1"/>
</dbReference>
<keyword evidence="4" id="KW-1185">Reference proteome</keyword>
<dbReference type="Pfam" id="PF08327">
    <property type="entry name" value="AHSA1"/>
    <property type="match status" value="1"/>
</dbReference>
<protein>
    <submittedName>
        <fullName evidence="3">SRPBCC domain-containing protein</fullName>
    </submittedName>
</protein>
<organism evidence="3 4">
    <name type="scientific">Pendulispora albinea</name>
    <dbReference type="NCBI Taxonomy" id="2741071"/>
    <lineage>
        <taxon>Bacteria</taxon>
        <taxon>Pseudomonadati</taxon>
        <taxon>Myxococcota</taxon>
        <taxon>Myxococcia</taxon>
        <taxon>Myxococcales</taxon>
        <taxon>Sorangiineae</taxon>
        <taxon>Pendulisporaceae</taxon>
        <taxon>Pendulispora</taxon>
    </lineage>
</organism>
<evidence type="ECO:0000313" key="3">
    <source>
        <dbReference type="EMBL" id="WXB16130.1"/>
    </source>
</evidence>
<dbReference type="Gene3D" id="3.30.530.20">
    <property type="match status" value="1"/>
</dbReference>
<dbReference type="RefSeq" id="WP_394825759.1">
    <property type="nucleotide sequence ID" value="NZ_CP089984.1"/>
</dbReference>
<dbReference type="InterPro" id="IPR013538">
    <property type="entry name" value="ASHA1/2-like_C"/>
</dbReference>
<comment type="similarity">
    <text evidence="1">Belongs to the AHA1 family.</text>
</comment>
<dbReference type="CDD" id="cd07814">
    <property type="entry name" value="SRPBCC_CalC_Aha1-like"/>
    <property type="match status" value="1"/>
</dbReference>
<proteinExistence type="inferred from homology"/>
<evidence type="ECO:0000256" key="1">
    <source>
        <dbReference type="ARBA" id="ARBA00006817"/>
    </source>
</evidence>
<sequence length="268" mass="29996">MPLKKDGTGKRWVEMEIVTPGTPERVWQALATGPGYAAWFTKAEIEEKVGGKIRFDFGPSGNSNGEVTKWEPPHRFEYEERGWSEGAPPLATEITITSRAGDRCLVRMVHWLFSSSDEWDDQIEGFEKGWPAFFEVLRLYLAHFAGQKASSFLIMNQVKGEELAIWKQLTGELGLGAADVGDVRSVSEQQEAWTGVVERIIQDDKQRYVLLRLTSPASGVVIVATYNAGEHVNASMTVFLYGDDAESRALASREMWQTWMAQKFPAAS</sequence>
<feature type="domain" description="Activator of Hsp90 ATPase homologue 1/2-like C-terminal" evidence="2">
    <location>
        <begin position="22"/>
        <end position="141"/>
    </location>
</feature>
<dbReference type="Proteomes" id="UP001370348">
    <property type="component" value="Chromosome"/>
</dbReference>
<evidence type="ECO:0000259" key="2">
    <source>
        <dbReference type="Pfam" id="PF08327"/>
    </source>
</evidence>
<name>A0ABZ2LZI1_9BACT</name>
<dbReference type="InterPro" id="IPR023393">
    <property type="entry name" value="START-like_dom_sf"/>
</dbReference>
<accession>A0ABZ2LZI1</accession>
<reference evidence="3 4" key="1">
    <citation type="submission" date="2021-12" db="EMBL/GenBank/DDBJ databases">
        <title>Discovery of the Pendulisporaceae a myxobacterial family with distinct sporulation behavior and unique specialized metabolism.</title>
        <authorList>
            <person name="Garcia R."/>
            <person name="Popoff A."/>
            <person name="Bader C.D."/>
            <person name="Loehr J."/>
            <person name="Walesch S."/>
            <person name="Walt C."/>
            <person name="Boldt J."/>
            <person name="Bunk B."/>
            <person name="Haeckl F.J.F.P.J."/>
            <person name="Gunesch A.P."/>
            <person name="Birkelbach J."/>
            <person name="Nuebel U."/>
            <person name="Pietschmann T."/>
            <person name="Bach T."/>
            <person name="Mueller R."/>
        </authorList>
    </citation>
    <scope>NUCLEOTIDE SEQUENCE [LARGE SCALE GENOMIC DNA]</scope>
    <source>
        <strain evidence="3 4">MSr11954</strain>
    </source>
</reference>
<evidence type="ECO:0000313" key="4">
    <source>
        <dbReference type="Proteomes" id="UP001370348"/>
    </source>
</evidence>
<dbReference type="EMBL" id="CP089984">
    <property type="protein sequence ID" value="WXB16130.1"/>
    <property type="molecule type" value="Genomic_DNA"/>
</dbReference>